<dbReference type="AlphaFoldDB" id="W7AXN6"/>
<dbReference type="RefSeq" id="WP_241463110.1">
    <property type="nucleotide sequence ID" value="NZ_AOCG01000006.1"/>
</dbReference>
<dbReference type="Proteomes" id="UP000019246">
    <property type="component" value="Unassembled WGS sequence"/>
</dbReference>
<comment type="caution">
    <text evidence="1">The sequence shown here is derived from an EMBL/GenBank/DDBJ whole genome shotgun (WGS) entry which is preliminary data.</text>
</comment>
<organism evidence="1 2">
    <name type="scientific">Listeria aquatica FSL S10-1188</name>
    <dbReference type="NCBI Taxonomy" id="1265818"/>
    <lineage>
        <taxon>Bacteria</taxon>
        <taxon>Bacillati</taxon>
        <taxon>Bacillota</taxon>
        <taxon>Bacilli</taxon>
        <taxon>Bacillales</taxon>
        <taxon>Listeriaceae</taxon>
        <taxon>Listeria</taxon>
    </lineage>
</organism>
<dbReference type="EMBL" id="AOCG01000006">
    <property type="protein sequence ID" value="EUJ19814.1"/>
    <property type="molecule type" value="Genomic_DNA"/>
</dbReference>
<name>W7AXN6_9LIST</name>
<evidence type="ECO:0000313" key="2">
    <source>
        <dbReference type="Proteomes" id="UP000019246"/>
    </source>
</evidence>
<dbReference type="PATRIC" id="fig|1265818.5.peg.1333"/>
<evidence type="ECO:0000313" key="1">
    <source>
        <dbReference type="EMBL" id="EUJ19814.1"/>
    </source>
</evidence>
<accession>W7AXN6</accession>
<protein>
    <submittedName>
        <fullName evidence="1">Uncharacterized protein</fullName>
    </submittedName>
</protein>
<gene>
    <name evidence="1" type="ORF">MAQA_06663</name>
</gene>
<sequence>MASYFTGFCSSFLIGFGFIYTATTEHRVSEEKKTTDQVKAKRKKRKLNKLLKLERLLFLYTAMRELKIHLVP</sequence>
<keyword evidence="2" id="KW-1185">Reference proteome</keyword>
<proteinExistence type="predicted"/>
<reference evidence="1 2" key="1">
    <citation type="journal article" date="2014" name="Int. J. Syst. Evol. Microbiol.">
        <title>Listeria floridensis sp. nov., Listeria aquatica sp. nov., Listeria cornellensis sp. nov., Listeria riparia sp. nov. and Listeria grandensis sp. nov., from agricultural and natural environments.</title>
        <authorList>
            <person name="den Bakker H.C."/>
            <person name="Warchocki S."/>
            <person name="Wright E.M."/>
            <person name="Allred A.F."/>
            <person name="Ahlstrom C."/>
            <person name="Manuel C.S."/>
            <person name="Stasiewicz M.J."/>
            <person name="Burrell A."/>
            <person name="Roof S."/>
            <person name="Strawn L."/>
            <person name="Fortes E.D."/>
            <person name="Nightingale K.K."/>
            <person name="Kephart D."/>
            <person name="Wiedmann M."/>
        </authorList>
    </citation>
    <scope>NUCLEOTIDE SEQUENCE [LARGE SCALE GENOMIC DNA]</scope>
    <source>
        <strain evidence="1 2">FSL S10-1188</strain>
    </source>
</reference>